<dbReference type="SUPFAM" id="SSF51004">
    <property type="entry name" value="C-terminal (heme d1) domain of cytochrome cd1-nitrite reductase"/>
    <property type="match status" value="1"/>
</dbReference>
<dbReference type="AlphaFoldDB" id="A0A9W9SE93"/>
<dbReference type="InterPro" id="IPR039535">
    <property type="entry name" value="ASST-like"/>
</dbReference>
<dbReference type="RefSeq" id="XP_056482046.1">
    <property type="nucleotide sequence ID" value="XM_056638539.1"/>
</dbReference>
<dbReference type="PANTHER" id="PTHR35340:SF5">
    <property type="entry name" value="ASST-DOMAIN-CONTAINING PROTEIN"/>
    <property type="match status" value="1"/>
</dbReference>
<evidence type="ECO:0000313" key="3">
    <source>
        <dbReference type="EMBL" id="KAJ5377016.1"/>
    </source>
</evidence>
<keyword evidence="2" id="KW-1133">Transmembrane helix</keyword>
<gene>
    <name evidence="3" type="ORF">N7509_013902</name>
</gene>
<protein>
    <recommendedName>
        <fullName evidence="5">ASST-domain-containing protein</fullName>
    </recommendedName>
</protein>
<dbReference type="EMBL" id="JAPZBU010000012">
    <property type="protein sequence ID" value="KAJ5377016.1"/>
    <property type="molecule type" value="Genomic_DNA"/>
</dbReference>
<reference evidence="3" key="1">
    <citation type="submission" date="2022-12" db="EMBL/GenBank/DDBJ databases">
        <authorList>
            <person name="Petersen C."/>
        </authorList>
    </citation>
    <scope>NUCLEOTIDE SEQUENCE</scope>
    <source>
        <strain evidence="3">IBT 29677</strain>
    </source>
</reference>
<dbReference type="InterPro" id="IPR053143">
    <property type="entry name" value="Arylsulfate_ST"/>
</dbReference>
<dbReference type="InterPro" id="IPR011048">
    <property type="entry name" value="Haem_d1_sf"/>
</dbReference>
<evidence type="ECO:0008006" key="5">
    <source>
        <dbReference type="Google" id="ProtNLM"/>
    </source>
</evidence>
<feature type="transmembrane region" description="Helical" evidence="2">
    <location>
        <begin position="549"/>
        <end position="570"/>
    </location>
</feature>
<dbReference type="OrthoDB" id="5427350at2759"/>
<sequence>MSMRKSSAVTLLSPWLGRGDRFRKCSLSRWIPALVVALSALALFWTYAVPQLARFRFRGGLSWYDMGWYGFGPSRNYASFNEESPVIEITPAGAQCDPRYTFIAPRGDSVVHPGPMILDAKGELIWTKPNSGTTQDFKVQSYRGQDYLTYWQGDEEDGHGRGSWYMLDSAYTIRYIVSPAGGLEGDLHDFQITSNNTALITAYEPIPYDLTSVGGPELGWLYDGVIQEINLETGELLFEWRSSRFYPPESSYEPLGEKGHERILGYDYFHINSVDKDNHGRYLVSARHTHTVTCVDGTSGEVLWSLGGKDNEFLDESDGAATQFAWQHDARWQSSNTLTLFNNAANPESDRSSVSHGVLLELDIPSRKAKVLTTYDHPQELMVVSQGNLQVLDNGNVLVGWGHSAAFTEFSPEGTVLCDVHFGASAYFTFGRIVSYRSFKSNWIGMPNTVPDAAMTRERVLVSWNGATEVATWRFQAWDGADINNMTFSTIKDVGRSGFETEIPFPSDFTSYFRVVALKSDGAVLGMTEVLQRGSTEPMEDSPALDHSWRVAIVLLFILCCLTLGLYFAISRFSRYRRSQRDRSYRPLAHKDEDEDDPENGIGHHMAI</sequence>
<evidence type="ECO:0000256" key="2">
    <source>
        <dbReference type="SAM" id="Phobius"/>
    </source>
</evidence>
<dbReference type="Proteomes" id="UP001147747">
    <property type="component" value="Unassembled WGS sequence"/>
</dbReference>
<dbReference type="SUPFAM" id="SSF50998">
    <property type="entry name" value="Quinoprotein alcohol dehydrogenase-like"/>
    <property type="match status" value="1"/>
</dbReference>
<evidence type="ECO:0000313" key="4">
    <source>
        <dbReference type="Proteomes" id="UP001147747"/>
    </source>
</evidence>
<proteinExistence type="predicted"/>
<comment type="caution">
    <text evidence="3">The sequence shown here is derived from an EMBL/GenBank/DDBJ whole genome shotgun (WGS) entry which is preliminary data.</text>
</comment>
<evidence type="ECO:0000256" key="1">
    <source>
        <dbReference type="SAM" id="MobiDB-lite"/>
    </source>
</evidence>
<feature type="region of interest" description="Disordered" evidence="1">
    <location>
        <begin position="584"/>
        <end position="608"/>
    </location>
</feature>
<keyword evidence="2" id="KW-0472">Membrane</keyword>
<reference evidence="3" key="2">
    <citation type="journal article" date="2023" name="IMA Fungus">
        <title>Comparative genomic study of the Penicillium genus elucidates a diverse pangenome and 15 lateral gene transfer events.</title>
        <authorList>
            <person name="Petersen C."/>
            <person name="Sorensen T."/>
            <person name="Nielsen M.R."/>
            <person name="Sondergaard T.E."/>
            <person name="Sorensen J.L."/>
            <person name="Fitzpatrick D.A."/>
            <person name="Frisvad J.C."/>
            <person name="Nielsen K.L."/>
        </authorList>
    </citation>
    <scope>NUCLEOTIDE SEQUENCE</scope>
    <source>
        <strain evidence="3">IBT 29677</strain>
    </source>
</reference>
<keyword evidence="2" id="KW-0812">Transmembrane</keyword>
<dbReference type="InterPro" id="IPR011047">
    <property type="entry name" value="Quinoprotein_ADH-like_sf"/>
</dbReference>
<organism evidence="3 4">
    <name type="scientific">Penicillium cosmopolitanum</name>
    <dbReference type="NCBI Taxonomy" id="1131564"/>
    <lineage>
        <taxon>Eukaryota</taxon>
        <taxon>Fungi</taxon>
        <taxon>Dikarya</taxon>
        <taxon>Ascomycota</taxon>
        <taxon>Pezizomycotina</taxon>
        <taxon>Eurotiomycetes</taxon>
        <taxon>Eurotiomycetidae</taxon>
        <taxon>Eurotiales</taxon>
        <taxon>Aspergillaceae</taxon>
        <taxon>Penicillium</taxon>
    </lineage>
</organism>
<accession>A0A9W9SE93</accession>
<dbReference type="PANTHER" id="PTHR35340">
    <property type="entry name" value="PQQ ENZYME REPEAT PROTEIN-RELATED"/>
    <property type="match status" value="1"/>
</dbReference>
<dbReference type="GeneID" id="81377519"/>
<name>A0A9W9SE93_9EURO</name>
<dbReference type="Pfam" id="PF14269">
    <property type="entry name" value="Arylsulfotran_2"/>
    <property type="match status" value="1"/>
</dbReference>
<keyword evidence="4" id="KW-1185">Reference proteome</keyword>